<dbReference type="AlphaFoldDB" id="A0A024HE80"/>
<feature type="modified residue" description="FMN phosphoryl threonine" evidence="6">
    <location>
        <position position="179"/>
    </location>
</feature>
<sequence>MTDARRSMLKNALALGLFAVLCVGLVAVVHQLTQARIEEAQRDARGRMLLDLLPAGSYDNHPLDAPVAVFDPKLLGKSQPASGFVARQGARATAVIIPATAPDGYSGAIELLVGVSAEGRLLGVRVVAHKETPGLGDKIELGKSNWLHGFDGRSLNDPDDAGWKVKKDGGQFDQFAGATITPRAVVKATHKALQYFDAHKAELLAPASGGESHE</sequence>
<dbReference type="EC" id="7.-.-.-" evidence="6"/>
<dbReference type="OrthoDB" id="9784165at2"/>
<keyword evidence="6" id="KW-0997">Cell inner membrane</keyword>
<evidence type="ECO:0000256" key="3">
    <source>
        <dbReference type="ARBA" id="ARBA00022630"/>
    </source>
</evidence>
<keyword evidence="6" id="KW-1278">Translocase</keyword>
<name>A0A024HE80_PSEKB</name>
<keyword evidence="5 6" id="KW-0249">Electron transport</keyword>
<evidence type="ECO:0000256" key="2">
    <source>
        <dbReference type="ARBA" id="ARBA00022553"/>
    </source>
</evidence>
<dbReference type="InterPro" id="IPR010209">
    <property type="entry name" value="Ion_transpt_RnfG/RsxG"/>
</dbReference>
<dbReference type="GO" id="GO:0010181">
    <property type="term" value="F:FMN binding"/>
    <property type="evidence" value="ECO:0007669"/>
    <property type="project" value="InterPro"/>
</dbReference>
<keyword evidence="4 6" id="KW-0288">FMN</keyword>
<keyword evidence="2 6" id="KW-0597">Phosphoprotein</keyword>
<reference evidence="8 9" key="2">
    <citation type="submission" date="2014-05" db="EMBL/GenBank/DDBJ databases">
        <title>Genome sequence of the 3-chlorobenzoate degrading bacterium Pseudomonas knackmussii B13 shows multiple evidence for horizontal gene transfer.</title>
        <authorList>
            <person name="Miyazaki R."/>
            <person name="Bertelli C."/>
            <person name="Falquet L."/>
            <person name="Robinson-Rechavi M."/>
            <person name="Gharib W."/>
            <person name="Roy S."/>
            <person name="Van der Meer J.R."/>
        </authorList>
    </citation>
    <scope>NUCLEOTIDE SEQUENCE [LARGE SCALE GENOMIC DNA]</scope>
    <source>
        <strain evidence="8 9">B13</strain>
    </source>
</reference>
<gene>
    <name evidence="6 8" type="primary">rnfG</name>
    <name evidence="8" type="ORF">PKB_1450</name>
</gene>
<accession>A0A024HE80</accession>
<comment type="cofactor">
    <cofactor evidence="6">
        <name>FMN</name>
        <dbReference type="ChEBI" id="CHEBI:58210"/>
    </cofactor>
</comment>
<dbReference type="Proteomes" id="UP000025241">
    <property type="component" value="Chromosome I"/>
</dbReference>
<feature type="domain" description="FMN-binding" evidence="7">
    <location>
        <begin position="104"/>
        <end position="196"/>
    </location>
</feature>
<dbReference type="STRING" id="1301098.PKB_1450"/>
<dbReference type="GO" id="GO:0005886">
    <property type="term" value="C:plasma membrane"/>
    <property type="evidence" value="ECO:0007669"/>
    <property type="project" value="UniProtKB-SubCell"/>
</dbReference>
<comment type="subcellular location">
    <subcellularLocation>
        <location evidence="6">Cell inner membrane</location>
        <topology evidence="6">Single-pass membrane protein</topology>
    </subcellularLocation>
</comment>
<protein>
    <recommendedName>
        <fullName evidence="6">Ion-translocating oxidoreductase complex subunit G</fullName>
        <ecNumber evidence="6">7.-.-.-</ecNumber>
    </recommendedName>
    <alternativeName>
        <fullName evidence="6">Rnf electron transport complex subunit G</fullName>
    </alternativeName>
</protein>
<dbReference type="EMBL" id="HG322950">
    <property type="protein sequence ID" value="CDF82812.1"/>
    <property type="molecule type" value="Genomic_DNA"/>
</dbReference>
<evidence type="ECO:0000313" key="9">
    <source>
        <dbReference type="Proteomes" id="UP000025241"/>
    </source>
</evidence>
<keyword evidence="6" id="KW-1133">Transmembrane helix</keyword>
<comment type="similarity">
    <text evidence="6">Belongs to the RnfG family.</text>
</comment>
<dbReference type="PANTHER" id="PTHR36118:SF1">
    <property type="entry name" value="ION-TRANSLOCATING OXIDOREDUCTASE COMPLEX SUBUNIT G"/>
    <property type="match status" value="1"/>
</dbReference>
<keyword evidence="6" id="KW-0812">Transmembrane</keyword>
<evidence type="ECO:0000256" key="1">
    <source>
        <dbReference type="ARBA" id="ARBA00022448"/>
    </source>
</evidence>
<dbReference type="HAMAP" id="MF_00479">
    <property type="entry name" value="RsxG_RnfG"/>
    <property type="match status" value="1"/>
</dbReference>
<proteinExistence type="inferred from homology"/>
<keyword evidence="9" id="KW-1185">Reference proteome</keyword>
<comment type="function">
    <text evidence="6">Part of a membrane-bound complex that couples electron transfer with translocation of ions across the membrane.</text>
</comment>
<dbReference type="GO" id="GO:0022900">
    <property type="term" value="P:electron transport chain"/>
    <property type="evidence" value="ECO:0007669"/>
    <property type="project" value="UniProtKB-UniRule"/>
</dbReference>
<dbReference type="NCBIfam" id="TIGR01947">
    <property type="entry name" value="rnfG"/>
    <property type="match status" value="1"/>
</dbReference>
<dbReference type="SMART" id="SM00900">
    <property type="entry name" value="FMN_bind"/>
    <property type="match status" value="1"/>
</dbReference>
<dbReference type="InterPro" id="IPR007329">
    <property type="entry name" value="FMN-bd"/>
</dbReference>
<comment type="subunit">
    <text evidence="6">The complex is composed of six subunits: RnfA, RnfB, RnfC, RnfD, RnfE and RnfG.</text>
</comment>
<evidence type="ECO:0000259" key="7">
    <source>
        <dbReference type="SMART" id="SM00900"/>
    </source>
</evidence>
<evidence type="ECO:0000313" key="8">
    <source>
        <dbReference type="EMBL" id="CDF82812.1"/>
    </source>
</evidence>
<dbReference type="PATRIC" id="fig|1301098.3.peg.1442"/>
<evidence type="ECO:0000256" key="4">
    <source>
        <dbReference type="ARBA" id="ARBA00022643"/>
    </source>
</evidence>
<reference evidence="8 9" key="1">
    <citation type="submission" date="2013-03" db="EMBL/GenBank/DDBJ databases">
        <authorList>
            <person name="Linke B."/>
        </authorList>
    </citation>
    <scope>NUCLEOTIDE SEQUENCE [LARGE SCALE GENOMIC DNA]</scope>
    <source>
        <strain evidence="8 9">B13</strain>
    </source>
</reference>
<dbReference type="HOGENOM" id="CLU_077882_1_0_6"/>
<dbReference type="RefSeq" id="WP_043250285.1">
    <property type="nucleotide sequence ID" value="NZ_HG322950.1"/>
</dbReference>
<evidence type="ECO:0000256" key="6">
    <source>
        <dbReference type="HAMAP-Rule" id="MF_00479"/>
    </source>
</evidence>
<keyword evidence="6" id="KW-1003">Cell membrane</keyword>
<dbReference type="eggNOG" id="COG4659">
    <property type="taxonomic scope" value="Bacteria"/>
</dbReference>
<organism evidence="8 9">
    <name type="scientific">Pseudomonas knackmussii (strain DSM 6978 / CCUG 54928 / LMG 23759 / B13)</name>
    <dbReference type="NCBI Taxonomy" id="1301098"/>
    <lineage>
        <taxon>Bacteria</taxon>
        <taxon>Pseudomonadati</taxon>
        <taxon>Pseudomonadota</taxon>
        <taxon>Gammaproteobacteria</taxon>
        <taxon>Pseudomonadales</taxon>
        <taxon>Pseudomonadaceae</taxon>
        <taxon>Pseudomonas</taxon>
    </lineage>
</organism>
<dbReference type="KEGG" id="pkc:PKB_1450"/>
<dbReference type="GO" id="GO:0009055">
    <property type="term" value="F:electron transfer activity"/>
    <property type="evidence" value="ECO:0007669"/>
    <property type="project" value="InterPro"/>
</dbReference>
<dbReference type="PANTHER" id="PTHR36118">
    <property type="entry name" value="ION-TRANSLOCATING OXIDOREDUCTASE COMPLEX SUBUNIT G"/>
    <property type="match status" value="1"/>
</dbReference>
<dbReference type="PIRSF" id="PIRSF006091">
    <property type="entry name" value="E_trnsport_RnfG"/>
    <property type="match status" value="1"/>
</dbReference>
<keyword evidence="6" id="KW-0472">Membrane</keyword>
<keyword evidence="1 6" id="KW-0813">Transport</keyword>
<evidence type="ECO:0000256" key="5">
    <source>
        <dbReference type="ARBA" id="ARBA00022982"/>
    </source>
</evidence>
<keyword evidence="3 6" id="KW-0285">Flavoprotein</keyword>
<dbReference type="NCBIfam" id="NF002519">
    <property type="entry name" value="PRK01908.1"/>
    <property type="match status" value="1"/>
</dbReference>
<dbReference type="Pfam" id="PF04205">
    <property type="entry name" value="FMN_bind"/>
    <property type="match status" value="1"/>
</dbReference>